<sequence length="146" mass="14946">MSAFRTITPTFSAAPQISEEDVTEAARQGFVAIICNRPDQEEPGQLPVAAIASACEKLGLQFTHIPIAGGIPEAAVGAMAAALASSKGPVLAYCRSGTRSTNLWALAQASQGAEPAHLIEAARHGGYDLSGLAPLLQQLSAKAAGH</sequence>
<feature type="domain" description="Beta-lactamase hydrolase-like protein phosphatase-like" evidence="1">
    <location>
        <begin position="4"/>
        <end position="110"/>
    </location>
</feature>
<dbReference type="RefSeq" id="WP_108985737.1">
    <property type="nucleotide sequence ID" value="NZ_BFBR01000008.1"/>
</dbReference>
<dbReference type="Pfam" id="PF04273">
    <property type="entry name" value="BLH_phosphatase"/>
    <property type="match status" value="1"/>
</dbReference>
<gene>
    <name evidence="2" type="primary">blh</name>
    <name evidence="2" type="ORF">PbB2_02572</name>
</gene>
<dbReference type="GO" id="GO:0016787">
    <property type="term" value="F:hydrolase activity"/>
    <property type="evidence" value="ECO:0007669"/>
    <property type="project" value="UniProtKB-KW"/>
</dbReference>
<accession>A0A2P2ECU6</accession>
<dbReference type="Proteomes" id="UP000245086">
    <property type="component" value="Unassembled WGS sequence"/>
</dbReference>
<reference evidence="2 3" key="1">
    <citation type="journal article" date="2018" name="Genome Announc.">
        <title>Draft Genome Sequence of "Candidatus Phycosocius bacilliformis," an Alphaproteobacterial Ectosymbiont of the Hydrocarbon-Producing Green Alga Botryococcus braunii.</title>
        <authorList>
            <person name="Tanabe Y."/>
            <person name="Yamaguchi H."/>
            <person name="Watanabe M.M."/>
        </authorList>
    </citation>
    <scope>NUCLEOTIDE SEQUENCE [LARGE SCALE GENOMIC DNA]</scope>
    <source>
        <strain evidence="2 3">BOTRYCO-2</strain>
    </source>
</reference>
<dbReference type="SUPFAM" id="SSF52799">
    <property type="entry name" value="(Phosphotyrosine protein) phosphatases II"/>
    <property type="match status" value="1"/>
</dbReference>
<name>A0A2P2ECU6_9PROT</name>
<evidence type="ECO:0000313" key="2">
    <source>
        <dbReference type="EMBL" id="GBF58883.1"/>
    </source>
</evidence>
<evidence type="ECO:0000259" key="1">
    <source>
        <dbReference type="Pfam" id="PF04273"/>
    </source>
</evidence>
<dbReference type="Gene3D" id="3.90.190.10">
    <property type="entry name" value="Protein tyrosine phosphatase superfamily"/>
    <property type="match status" value="1"/>
</dbReference>
<dbReference type="AlphaFoldDB" id="A0A2P2ECU6"/>
<dbReference type="InterPro" id="IPR029021">
    <property type="entry name" value="Prot-tyrosine_phosphatase-like"/>
</dbReference>
<keyword evidence="2" id="KW-0378">Hydrolase</keyword>
<organism evidence="2 3">
    <name type="scientific">Candidatus Phycosocius bacilliformis</name>
    <dbReference type="NCBI Taxonomy" id="1445552"/>
    <lineage>
        <taxon>Bacteria</taxon>
        <taxon>Pseudomonadati</taxon>
        <taxon>Pseudomonadota</taxon>
        <taxon>Alphaproteobacteria</taxon>
        <taxon>Caulobacterales</taxon>
        <taxon>Caulobacterales incertae sedis</taxon>
        <taxon>Candidatus Phycosocius</taxon>
    </lineage>
</organism>
<keyword evidence="3" id="KW-1185">Reference proteome</keyword>
<dbReference type="InterPro" id="IPR005939">
    <property type="entry name" value="BLH_phosphatase-like"/>
</dbReference>
<protein>
    <submittedName>
        <fullName evidence="2">Beta-lactamase hydrolase-like protein</fullName>
    </submittedName>
</protein>
<evidence type="ECO:0000313" key="3">
    <source>
        <dbReference type="Proteomes" id="UP000245086"/>
    </source>
</evidence>
<dbReference type="OrthoDB" id="9805710at2"/>
<proteinExistence type="predicted"/>
<comment type="caution">
    <text evidence="2">The sequence shown here is derived from an EMBL/GenBank/DDBJ whole genome shotgun (WGS) entry which is preliminary data.</text>
</comment>
<dbReference type="NCBIfam" id="TIGR01244">
    <property type="entry name" value="TIGR01244 family sulfur transferase"/>
    <property type="match status" value="1"/>
</dbReference>
<dbReference type="EMBL" id="BFBR01000008">
    <property type="protein sequence ID" value="GBF58883.1"/>
    <property type="molecule type" value="Genomic_DNA"/>
</dbReference>